<protein>
    <submittedName>
        <fullName evidence="2">Uncharacterized protein LOC115221204</fullName>
    </submittedName>
</protein>
<dbReference type="Gene3D" id="3.30.420.10">
    <property type="entry name" value="Ribonuclease H-like superfamily/Ribonuclease H"/>
    <property type="match status" value="1"/>
</dbReference>
<keyword evidence="1" id="KW-1185">Reference proteome</keyword>
<dbReference type="KEGG" id="osn:115221204"/>
<dbReference type="PANTHER" id="PTHR46060:SF1">
    <property type="entry name" value="MARINER MOS1 TRANSPOSASE-LIKE PROTEIN"/>
    <property type="match status" value="1"/>
</dbReference>
<dbReference type="AlphaFoldDB" id="A0A6P7TA51"/>
<proteinExistence type="predicted"/>
<reference evidence="2" key="1">
    <citation type="submission" date="2025-08" db="UniProtKB">
        <authorList>
            <consortium name="RefSeq"/>
        </authorList>
    </citation>
    <scope>IDENTIFICATION</scope>
</reference>
<sequence length="133" mass="15508">MKMEIELLKLRAKTNEEKVKTIDEELNEEEVIKLIDDNNTETLTALWNEECEKEDAILTSELNMWHVSAKFVPHLLTTEQKVHSVEDCQDLCQRASDDPSFMLKISTSDESWVYGYDPEMKQQLTQWKSLSSP</sequence>
<dbReference type="InterPro" id="IPR036397">
    <property type="entry name" value="RNaseH_sf"/>
</dbReference>
<dbReference type="InterPro" id="IPR052709">
    <property type="entry name" value="Transposase-MT_Hybrid"/>
</dbReference>
<dbReference type="RefSeq" id="XP_029647225.1">
    <property type="nucleotide sequence ID" value="XM_029791365.1"/>
</dbReference>
<dbReference type="PANTHER" id="PTHR46060">
    <property type="entry name" value="MARINER MOS1 TRANSPOSASE-LIKE PROTEIN"/>
    <property type="match status" value="1"/>
</dbReference>
<name>A0A6P7TA51_9MOLL</name>
<organism evidence="1 2">
    <name type="scientific">Octopus sinensis</name>
    <name type="common">East Asian common octopus</name>
    <dbReference type="NCBI Taxonomy" id="2607531"/>
    <lineage>
        <taxon>Eukaryota</taxon>
        <taxon>Metazoa</taxon>
        <taxon>Spiralia</taxon>
        <taxon>Lophotrochozoa</taxon>
        <taxon>Mollusca</taxon>
        <taxon>Cephalopoda</taxon>
        <taxon>Coleoidea</taxon>
        <taxon>Octopodiformes</taxon>
        <taxon>Octopoda</taxon>
        <taxon>Incirrata</taxon>
        <taxon>Octopodidae</taxon>
        <taxon>Octopus</taxon>
    </lineage>
</organism>
<evidence type="ECO:0000313" key="2">
    <source>
        <dbReference type="RefSeq" id="XP_029647225.1"/>
    </source>
</evidence>
<dbReference type="Proteomes" id="UP000515154">
    <property type="component" value="Linkage group LG18"/>
</dbReference>
<evidence type="ECO:0000313" key="1">
    <source>
        <dbReference type="Proteomes" id="UP000515154"/>
    </source>
</evidence>
<gene>
    <name evidence="2" type="primary">LOC115221204</name>
</gene>
<dbReference type="GO" id="GO:0003676">
    <property type="term" value="F:nucleic acid binding"/>
    <property type="evidence" value="ECO:0007669"/>
    <property type="project" value="InterPro"/>
</dbReference>
<accession>A0A6P7TA51</accession>